<evidence type="ECO:0000259" key="9">
    <source>
        <dbReference type="PROSITE" id="PS51370"/>
    </source>
</evidence>
<dbReference type="AlphaFoldDB" id="A0A6J1BZI3"/>
<evidence type="ECO:0000313" key="11">
    <source>
        <dbReference type="RefSeq" id="XP_022134704.1"/>
    </source>
</evidence>
<dbReference type="GO" id="GO:0003700">
    <property type="term" value="F:DNA-binding transcription factor activity"/>
    <property type="evidence" value="ECO:0007669"/>
    <property type="project" value="InterPro"/>
</dbReference>
<keyword evidence="5" id="KW-0804">Transcription</keyword>
<accession>A0A6J1BZI3</accession>
<feature type="region of interest" description="Disordered" evidence="7">
    <location>
        <begin position="59"/>
        <end position="88"/>
    </location>
</feature>
<feature type="region of interest" description="Disordered" evidence="7">
    <location>
        <begin position="222"/>
        <end position="261"/>
    </location>
</feature>
<keyword evidence="4" id="KW-0238">DNA-binding</keyword>
<dbReference type="SMR" id="A0A6J1BZI3"/>
<keyword evidence="10" id="KW-1185">Reference proteome</keyword>
<proteinExistence type="predicted"/>
<evidence type="ECO:0000259" key="8">
    <source>
        <dbReference type="PROSITE" id="PS51369"/>
    </source>
</evidence>
<dbReference type="GO" id="GO:0043565">
    <property type="term" value="F:sequence-specific DNA binding"/>
    <property type="evidence" value="ECO:0007669"/>
    <property type="project" value="TreeGrafter"/>
</dbReference>
<dbReference type="Proteomes" id="UP000504603">
    <property type="component" value="Unplaced"/>
</dbReference>
<reference evidence="11" key="1">
    <citation type="submission" date="2025-08" db="UniProtKB">
        <authorList>
            <consortium name="RefSeq"/>
        </authorList>
    </citation>
    <scope>IDENTIFICATION</scope>
    <source>
        <strain evidence="11">OHB3-1</strain>
    </source>
</reference>
<feature type="domain" description="R" evidence="9">
    <location>
        <begin position="192"/>
        <end position="209"/>
    </location>
</feature>
<dbReference type="GO" id="GO:0005634">
    <property type="term" value="C:nucleus"/>
    <property type="evidence" value="ECO:0007669"/>
    <property type="project" value="UniProtKB-SubCell"/>
</dbReference>
<keyword evidence="3" id="KW-0805">Transcription regulation</keyword>
<dbReference type="InterPro" id="IPR017888">
    <property type="entry name" value="CYC/TB1_R_domain"/>
</dbReference>
<dbReference type="InterPro" id="IPR005333">
    <property type="entry name" value="Transcription_factor_TCP"/>
</dbReference>
<dbReference type="InterPro" id="IPR017887">
    <property type="entry name" value="TF_TCP_subgr"/>
</dbReference>
<sequence>MFMFNSSNHGHNPISFPDHSNFHFPSPFDDTPGLILQQEDIFLHHPSNFTNVSTDHVMSNMAEQQQSQRKRASSKRDRHSKINTLRGPRDRRMRLSLPVARQFFGLQDMLGVDKASKTVEWLLFQSRHAIKKLSRDNSPSSVSDGEVVSGIDETAAVVVVDDNNKKEGRKAMAKEKRGRAARKTALFHPRARECREKARARARARTREKQLQIREKLLSEGNPIEEIEGRKQDVSKISSSGSEESAGTHQQIDNQQLRRRDEGIIIDDDPDHDCLMMMGRPWSPSSNSIIYNSLHNNNGSPQEHPFGDFQFIGKPWEAYNNHGIC</sequence>
<organism evidence="10 11">
    <name type="scientific">Momordica charantia</name>
    <name type="common">Bitter gourd</name>
    <name type="synonym">Balsam pear</name>
    <dbReference type="NCBI Taxonomy" id="3673"/>
    <lineage>
        <taxon>Eukaryota</taxon>
        <taxon>Viridiplantae</taxon>
        <taxon>Streptophyta</taxon>
        <taxon>Embryophyta</taxon>
        <taxon>Tracheophyta</taxon>
        <taxon>Spermatophyta</taxon>
        <taxon>Magnoliopsida</taxon>
        <taxon>eudicotyledons</taxon>
        <taxon>Gunneridae</taxon>
        <taxon>Pentapetalae</taxon>
        <taxon>rosids</taxon>
        <taxon>fabids</taxon>
        <taxon>Cucurbitales</taxon>
        <taxon>Cucurbitaceae</taxon>
        <taxon>Momordiceae</taxon>
        <taxon>Momordica</taxon>
    </lineage>
</organism>
<evidence type="ECO:0000256" key="6">
    <source>
        <dbReference type="ARBA" id="ARBA00023242"/>
    </source>
</evidence>
<dbReference type="PROSITE" id="PS51370">
    <property type="entry name" value="R"/>
    <property type="match status" value="1"/>
</dbReference>
<dbReference type="KEGG" id="mcha:111006912"/>
<feature type="compositionally biased region" description="Low complexity" evidence="7">
    <location>
        <begin position="235"/>
        <end position="245"/>
    </location>
</feature>
<protein>
    <submittedName>
        <fullName evidence="11">Transcription factor CYCLOIDEA</fullName>
    </submittedName>
</protein>
<dbReference type="RefSeq" id="XP_022134704.1">
    <property type="nucleotide sequence ID" value="XM_022279012.1"/>
</dbReference>
<evidence type="ECO:0000256" key="4">
    <source>
        <dbReference type="ARBA" id="ARBA00023125"/>
    </source>
</evidence>
<dbReference type="PANTHER" id="PTHR31072:SF226">
    <property type="entry name" value="TRANSCRIPTION FACTOR TCP18"/>
    <property type="match status" value="1"/>
</dbReference>
<evidence type="ECO:0000313" key="10">
    <source>
        <dbReference type="Proteomes" id="UP000504603"/>
    </source>
</evidence>
<feature type="domain" description="TCP" evidence="8">
    <location>
        <begin position="75"/>
        <end position="133"/>
    </location>
</feature>
<dbReference type="PROSITE" id="PS51369">
    <property type="entry name" value="TCP"/>
    <property type="match status" value="1"/>
</dbReference>
<dbReference type="GeneID" id="111006912"/>
<gene>
    <name evidence="11" type="primary">LOC111006912</name>
</gene>
<evidence type="ECO:0000256" key="3">
    <source>
        <dbReference type="ARBA" id="ARBA00023015"/>
    </source>
</evidence>
<evidence type="ECO:0000256" key="7">
    <source>
        <dbReference type="SAM" id="MobiDB-lite"/>
    </source>
</evidence>
<evidence type="ECO:0000256" key="1">
    <source>
        <dbReference type="ARBA" id="ARBA00004123"/>
    </source>
</evidence>
<evidence type="ECO:0000256" key="5">
    <source>
        <dbReference type="ARBA" id="ARBA00023163"/>
    </source>
</evidence>
<comment type="subcellular location">
    <subcellularLocation>
        <location evidence="1">Nucleus</location>
    </subcellularLocation>
</comment>
<dbReference type="OrthoDB" id="1896834at2759"/>
<dbReference type="Pfam" id="PF03634">
    <property type="entry name" value="TCP"/>
    <property type="match status" value="1"/>
</dbReference>
<dbReference type="GO" id="GO:2000032">
    <property type="term" value="P:regulation of secondary shoot formation"/>
    <property type="evidence" value="ECO:0007669"/>
    <property type="project" value="TreeGrafter"/>
</dbReference>
<evidence type="ECO:0000256" key="2">
    <source>
        <dbReference type="ARBA" id="ARBA00022473"/>
    </source>
</evidence>
<feature type="compositionally biased region" description="Basic residues" evidence="7">
    <location>
        <begin position="68"/>
        <end position="81"/>
    </location>
</feature>
<keyword evidence="6" id="KW-0539">Nucleus</keyword>
<keyword evidence="2" id="KW-0217">Developmental protein</keyword>
<name>A0A6J1BZI3_MOMCH</name>
<dbReference type="PANTHER" id="PTHR31072">
    <property type="entry name" value="TRANSCRIPTION FACTOR TCP4-RELATED"/>
    <property type="match status" value="1"/>
</dbReference>